<evidence type="ECO:0000313" key="2">
    <source>
        <dbReference type="Proteomes" id="UP000887540"/>
    </source>
</evidence>
<protein>
    <submittedName>
        <fullName evidence="3">Uncharacterized protein</fullName>
    </submittedName>
</protein>
<dbReference type="Proteomes" id="UP000887540">
    <property type="component" value="Unplaced"/>
</dbReference>
<organism evidence="2 3">
    <name type="scientific">Acrobeloides nanus</name>
    <dbReference type="NCBI Taxonomy" id="290746"/>
    <lineage>
        <taxon>Eukaryota</taxon>
        <taxon>Metazoa</taxon>
        <taxon>Ecdysozoa</taxon>
        <taxon>Nematoda</taxon>
        <taxon>Chromadorea</taxon>
        <taxon>Rhabditida</taxon>
        <taxon>Tylenchina</taxon>
        <taxon>Cephalobomorpha</taxon>
        <taxon>Cephaloboidea</taxon>
        <taxon>Cephalobidae</taxon>
        <taxon>Acrobeloides</taxon>
    </lineage>
</organism>
<keyword evidence="2" id="KW-1185">Reference proteome</keyword>
<dbReference type="AlphaFoldDB" id="A0A914DHV5"/>
<reference evidence="3" key="1">
    <citation type="submission" date="2022-11" db="UniProtKB">
        <authorList>
            <consortium name="WormBaseParasite"/>
        </authorList>
    </citation>
    <scope>IDENTIFICATION</scope>
</reference>
<dbReference type="WBParaSite" id="ACRNAN_scaffold2786.g7670.t1">
    <property type="protein sequence ID" value="ACRNAN_scaffold2786.g7670.t1"/>
    <property type="gene ID" value="ACRNAN_scaffold2786.g7670"/>
</dbReference>
<evidence type="ECO:0000313" key="3">
    <source>
        <dbReference type="WBParaSite" id="ACRNAN_scaffold2786.g7670.t1"/>
    </source>
</evidence>
<name>A0A914DHV5_9BILA</name>
<sequence length="75" mass="8397">MVHVAKCLHCALLVHKNIGWLKNRNSAILTILSLSIFQSPPIAKRVLDDTTRSRRLKSRSEIPGAPKTLSSRFFG</sequence>
<accession>A0A914DHV5</accession>
<feature type="region of interest" description="Disordered" evidence="1">
    <location>
        <begin position="48"/>
        <end position="75"/>
    </location>
</feature>
<evidence type="ECO:0000256" key="1">
    <source>
        <dbReference type="SAM" id="MobiDB-lite"/>
    </source>
</evidence>
<proteinExistence type="predicted"/>